<dbReference type="Pfam" id="PF16124">
    <property type="entry name" value="RecQ_Zn_bind"/>
    <property type="match status" value="1"/>
</dbReference>
<dbReference type="Pfam" id="PF09382">
    <property type="entry name" value="RQC"/>
    <property type="match status" value="1"/>
</dbReference>
<dbReference type="Gene3D" id="1.10.150.80">
    <property type="entry name" value="HRDC domain"/>
    <property type="match status" value="1"/>
</dbReference>
<feature type="region of interest" description="Disordered" evidence="12">
    <location>
        <begin position="1393"/>
        <end position="1441"/>
    </location>
</feature>
<dbReference type="KEGG" id="pfy:PFICI_01760"/>
<keyword evidence="3" id="KW-0547">Nucleotide-binding</keyword>
<evidence type="ECO:0000256" key="1">
    <source>
        <dbReference type="ARBA" id="ARBA00004123"/>
    </source>
</evidence>
<dbReference type="PANTHER" id="PTHR13710:SF153">
    <property type="entry name" value="RECQ-LIKE DNA HELICASE BLM"/>
    <property type="match status" value="1"/>
</dbReference>
<feature type="compositionally biased region" description="Polar residues" evidence="12">
    <location>
        <begin position="148"/>
        <end position="157"/>
    </location>
</feature>
<feature type="domain" description="Helicase C-terminal" evidence="14">
    <location>
        <begin position="1088"/>
        <end position="1233"/>
    </location>
</feature>
<dbReference type="Proteomes" id="UP000030651">
    <property type="component" value="Unassembled WGS sequence"/>
</dbReference>
<dbReference type="STRING" id="1229662.W3XQY9"/>
<dbReference type="InterPro" id="IPR011545">
    <property type="entry name" value="DEAD/DEAH_box_helicase_dom"/>
</dbReference>
<dbReference type="GO" id="GO:0005737">
    <property type="term" value="C:cytoplasm"/>
    <property type="evidence" value="ECO:0007669"/>
    <property type="project" value="TreeGrafter"/>
</dbReference>
<comment type="catalytic activity">
    <reaction evidence="10">
        <text>Couples ATP hydrolysis with the unwinding of duplex DNA by translocating in the 3'-5' direction.</text>
        <dbReference type="EC" id="5.6.2.4"/>
    </reaction>
</comment>
<feature type="region of interest" description="Disordered" evidence="12">
    <location>
        <begin position="672"/>
        <end position="733"/>
    </location>
</feature>
<feature type="compositionally biased region" description="Basic and acidic residues" evidence="12">
    <location>
        <begin position="217"/>
        <end position="240"/>
    </location>
</feature>
<dbReference type="InterPro" id="IPR032284">
    <property type="entry name" value="RecQ_Zn-bd"/>
</dbReference>
<feature type="region of interest" description="Disordered" evidence="12">
    <location>
        <begin position="217"/>
        <end position="243"/>
    </location>
</feature>
<comment type="similarity">
    <text evidence="2">Belongs to the helicase family. RecQ subfamily.</text>
</comment>
<evidence type="ECO:0000313" key="15">
    <source>
        <dbReference type="EMBL" id="ETS87932.1"/>
    </source>
</evidence>
<feature type="compositionally biased region" description="Gly residues" evidence="12">
    <location>
        <begin position="1742"/>
        <end position="1751"/>
    </location>
</feature>
<keyword evidence="8" id="KW-0413">Isomerase</keyword>
<dbReference type="GO" id="GO:0005634">
    <property type="term" value="C:nucleus"/>
    <property type="evidence" value="ECO:0007669"/>
    <property type="project" value="UniProtKB-SubCell"/>
</dbReference>
<evidence type="ECO:0000256" key="7">
    <source>
        <dbReference type="ARBA" id="ARBA00023125"/>
    </source>
</evidence>
<feature type="compositionally biased region" description="Low complexity" evidence="12">
    <location>
        <begin position="1721"/>
        <end position="1741"/>
    </location>
</feature>
<dbReference type="PROSITE" id="PS51194">
    <property type="entry name" value="HELICASE_CTER"/>
    <property type="match status" value="1"/>
</dbReference>
<accession>W3XQY9</accession>
<dbReference type="eggNOG" id="KOG0351">
    <property type="taxonomic scope" value="Eukaryota"/>
</dbReference>
<dbReference type="PROSITE" id="PS00690">
    <property type="entry name" value="DEAH_ATP_HELICASE"/>
    <property type="match status" value="1"/>
</dbReference>
<evidence type="ECO:0000256" key="10">
    <source>
        <dbReference type="ARBA" id="ARBA00034617"/>
    </source>
</evidence>
<dbReference type="SUPFAM" id="SSF46785">
    <property type="entry name" value="Winged helix' DNA-binding domain"/>
    <property type="match status" value="1"/>
</dbReference>
<evidence type="ECO:0000259" key="13">
    <source>
        <dbReference type="PROSITE" id="PS51192"/>
    </source>
</evidence>
<evidence type="ECO:0000256" key="11">
    <source>
        <dbReference type="ARBA" id="ARBA00034808"/>
    </source>
</evidence>
<feature type="region of interest" description="Disordered" evidence="12">
    <location>
        <begin position="1601"/>
        <end position="1765"/>
    </location>
</feature>
<dbReference type="InterPro" id="IPR027417">
    <property type="entry name" value="P-loop_NTPase"/>
</dbReference>
<dbReference type="CDD" id="cd18794">
    <property type="entry name" value="SF2_C_RecQ"/>
    <property type="match status" value="1"/>
</dbReference>
<feature type="compositionally biased region" description="Polar residues" evidence="12">
    <location>
        <begin position="469"/>
        <end position="480"/>
    </location>
</feature>
<dbReference type="RefSeq" id="XP_007828532.1">
    <property type="nucleotide sequence ID" value="XM_007830341.1"/>
</dbReference>
<dbReference type="EC" id="5.6.2.4" evidence="11"/>
<feature type="region of interest" description="Disordered" evidence="12">
    <location>
        <begin position="806"/>
        <end position="843"/>
    </location>
</feature>
<keyword evidence="16" id="KW-1185">Reference proteome</keyword>
<dbReference type="InterPro" id="IPR002464">
    <property type="entry name" value="DNA/RNA_helicase_DEAH_CS"/>
</dbReference>
<dbReference type="OMA" id="MAINWTT"/>
<dbReference type="InterPro" id="IPR018982">
    <property type="entry name" value="RQC_domain"/>
</dbReference>
<feature type="region of interest" description="Disordered" evidence="12">
    <location>
        <begin position="749"/>
        <end position="782"/>
    </location>
</feature>
<dbReference type="GO" id="GO:0043138">
    <property type="term" value="F:3'-5' DNA helicase activity"/>
    <property type="evidence" value="ECO:0007669"/>
    <property type="project" value="UniProtKB-EC"/>
</dbReference>
<dbReference type="GeneID" id="19266773"/>
<feature type="compositionally biased region" description="Low complexity" evidence="12">
    <location>
        <begin position="1672"/>
        <end position="1685"/>
    </location>
</feature>
<dbReference type="InterPro" id="IPR010997">
    <property type="entry name" value="HRDC-like_sf"/>
</dbReference>
<gene>
    <name evidence="15" type="ORF">PFICI_01760</name>
</gene>
<dbReference type="CDD" id="cd17920">
    <property type="entry name" value="DEXHc_RecQ"/>
    <property type="match status" value="1"/>
</dbReference>
<dbReference type="SUPFAM" id="SSF47819">
    <property type="entry name" value="HRDC-like"/>
    <property type="match status" value="1"/>
</dbReference>
<evidence type="ECO:0000256" key="4">
    <source>
        <dbReference type="ARBA" id="ARBA00022801"/>
    </source>
</evidence>
<evidence type="ECO:0000313" key="16">
    <source>
        <dbReference type="Proteomes" id="UP000030651"/>
    </source>
</evidence>
<dbReference type="Gene3D" id="1.10.10.10">
    <property type="entry name" value="Winged helix-like DNA-binding domain superfamily/Winged helix DNA-binding domain"/>
    <property type="match status" value="1"/>
</dbReference>
<evidence type="ECO:0000256" key="5">
    <source>
        <dbReference type="ARBA" id="ARBA00022806"/>
    </source>
</evidence>
<dbReference type="SMART" id="SM00956">
    <property type="entry name" value="RQC"/>
    <property type="match status" value="1"/>
</dbReference>
<dbReference type="NCBIfam" id="TIGR00614">
    <property type="entry name" value="recQ_fam"/>
    <property type="match status" value="1"/>
</dbReference>
<dbReference type="InterPro" id="IPR001650">
    <property type="entry name" value="Helicase_C-like"/>
</dbReference>
<comment type="subcellular location">
    <subcellularLocation>
        <location evidence="1">Nucleus</location>
    </subcellularLocation>
</comment>
<dbReference type="InterPro" id="IPR004589">
    <property type="entry name" value="DNA_helicase_ATP-dep_RecQ"/>
</dbReference>
<dbReference type="SMART" id="SM00490">
    <property type="entry name" value="HELICc"/>
    <property type="match status" value="1"/>
</dbReference>
<evidence type="ECO:0000256" key="8">
    <source>
        <dbReference type="ARBA" id="ARBA00023235"/>
    </source>
</evidence>
<dbReference type="PANTHER" id="PTHR13710">
    <property type="entry name" value="DNA HELICASE RECQ FAMILY MEMBER"/>
    <property type="match status" value="1"/>
</dbReference>
<keyword evidence="9" id="KW-0539">Nucleus</keyword>
<feature type="compositionally biased region" description="Polar residues" evidence="12">
    <location>
        <begin position="67"/>
        <end position="89"/>
    </location>
</feature>
<dbReference type="OrthoDB" id="10261556at2759"/>
<name>W3XQY9_PESFW</name>
<dbReference type="GO" id="GO:0000724">
    <property type="term" value="P:double-strand break repair via homologous recombination"/>
    <property type="evidence" value="ECO:0007669"/>
    <property type="project" value="TreeGrafter"/>
</dbReference>
<dbReference type="GO" id="GO:0016787">
    <property type="term" value="F:hydrolase activity"/>
    <property type="evidence" value="ECO:0007669"/>
    <property type="project" value="UniProtKB-KW"/>
</dbReference>
<dbReference type="EMBL" id="KI912109">
    <property type="protein sequence ID" value="ETS87932.1"/>
    <property type="molecule type" value="Genomic_DNA"/>
</dbReference>
<dbReference type="InterPro" id="IPR014001">
    <property type="entry name" value="Helicase_ATP-bd"/>
</dbReference>
<feature type="compositionally biased region" description="Polar residues" evidence="12">
    <location>
        <begin position="1414"/>
        <end position="1434"/>
    </location>
</feature>
<reference evidence="16" key="1">
    <citation type="journal article" date="2015" name="BMC Genomics">
        <title>Genomic and transcriptomic analysis of the endophytic fungus Pestalotiopsis fici reveals its lifestyle and high potential for synthesis of natural products.</title>
        <authorList>
            <person name="Wang X."/>
            <person name="Zhang X."/>
            <person name="Liu L."/>
            <person name="Xiang M."/>
            <person name="Wang W."/>
            <person name="Sun X."/>
            <person name="Che Y."/>
            <person name="Guo L."/>
            <person name="Liu G."/>
            <person name="Guo L."/>
            <person name="Wang C."/>
            <person name="Yin W.B."/>
            <person name="Stadler M."/>
            <person name="Zhang X."/>
            <person name="Liu X."/>
        </authorList>
    </citation>
    <scope>NUCLEOTIDE SEQUENCE [LARGE SCALE GENOMIC DNA]</scope>
    <source>
        <strain evidence="16">W106-1 / CGMCC3.15140</strain>
    </source>
</reference>
<protein>
    <recommendedName>
        <fullName evidence="11">DNA 3'-5' helicase</fullName>
        <ecNumber evidence="11">5.6.2.4</ecNumber>
    </recommendedName>
</protein>
<dbReference type="InParanoid" id="W3XQY9"/>
<dbReference type="HOGENOM" id="CLU_001103_16_1_1"/>
<feature type="compositionally biased region" description="Polar residues" evidence="12">
    <location>
        <begin position="391"/>
        <end position="406"/>
    </location>
</feature>
<keyword evidence="4" id="KW-0378">Hydrolase</keyword>
<dbReference type="GO" id="GO:0009378">
    <property type="term" value="F:four-way junction helicase activity"/>
    <property type="evidence" value="ECO:0007669"/>
    <property type="project" value="TreeGrafter"/>
</dbReference>
<feature type="region of interest" description="Disordered" evidence="12">
    <location>
        <begin position="29"/>
        <end position="108"/>
    </location>
</feature>
<feature type="domain" description="Helicase ATP-binding" evidence="13">
    <location>
        <begin position="883"/>
        <end position="1064"/>
    </location>
</feature>
<sequence>MTRNNLRENLSWLLANLALSTPNAPELPAARDISGDLSSTPDAATQFAVPPQPKTRHIGSFSSSSSTLVPSERQTSRTPATHVSTTKSRYSQEDLDEEGIGQPGANMGRLVTNSARKRRSLILQQEQTQEQLLTPASATGSGNLQRAYSASLKTPTVRTPAPQRPAAKRSPAPKLRTPNLFDDDFCDTVDLTGSDDFTSSDSNGFAFGDDVQLWTEDHASRPEPVAEDRGKKRKSNEISRRVGSSAELYDDEFPDIDDLVGDTSVESVIRVTPKTKKRDAAKSERSPDLMELDFLGSQHASQVTIRESRPKANAAKEITNRKQSPDETSNRRATTEVTSRAVRHTPSPVKKFSTLKEELADGSNSQPSGARRIRRNSQVIQDSDEEWATPPTHNASIITIQSTNSRGKSRGSQEDFSRGCERETSPAIIAFDTPSKARHANVKVPQPVMSPVKKPGQSTAAASLDESADNQPVAETNPSPLAQAASLPEDGLQTALLKLFLSKPSILQRHRSLMEERLKNNRIEFRNALTSADFKKTDELKKDKERLTRQHAALNALSDEHQSYEDLVLEKDMHIERMMDAYEQMEDTTSMNGKMDDLVKAIQSQESSMIASLLRAGINDVAMFEDHEPTRNGRHDSIVHATQPIRNQNEPSLSRESTLVPGGHGQVILQTQVTQRSEVPGSSYVAENPSRTRPTAKHQQRDTSAGSRSTTARTYQEPTTVRTPAWPNTIPSMDEDLYDLEDEAELFDDDPAYEAPTKQRPVTNASGSRGRNPTSRTPSQRVETFMSEDEFDDDMDMLELAQDFELKQSSSEASRKNGRSVFSETSGNAAPAKQKTVKRVASTSTKASFPPELMKFAWSPEVKRALKDRFRMAGFRHNQLEAINTTLAGKDAFVLMPTGGGKSLCYQLPAVVKSGRTHGITIVVSPLLSLMQDQVDHLTYLNIQARSFNGECSAAHKKIVLDTVKDRNGDQYLDLLYVTPEMINKSAAFRDALKILHRNRKLARLVIDEAHCVSQWGHDFRPDYKELGTFRLEFPNVPVMALTATATPNVIVDIKHNLGIDQCQVFSQSFNRPNLYYEVRRKEKGTVNLIAELINGKYAGKTGIVYTLSRKNAESTAKKLQAQEIAAHHYHAGMEPVQKSQIQKDWQSGKIKVVVATIAFGMGIDKPDVRFVIHQTLPKSLEGYYQETGRAGRDGKPSECYLYYSYGDVTQLRKMIAEGDGHEEQKARQRNMLSTVTAFAENQSDCRRVEILRYFGETFDKSDCQSTCDNCRTKGVFELKDYTELATKVLQVIDCQEKLTLNQCTEILLGLQRKRNTELMKEETMKYFGVAHGTPKHELHRVIDRLAAQEALLENNVINKKIDMAFQYFILGPKAYSFLRQKQKLMLTVQVKSGDSQANAPRTKKKASGAGKQTKLSTSMLPPSTNISSPMTKSSRQKGKGKATLVYSSSEGEEEAYEMHDNGYAKDNFVVDDDSFDDDDFEVMPTPRSRRRRALAGAPIAEDPGLVNINVVHRNIISLFEQEGANLAADLQNQHSFRKPIFTRQQLRIMATKWTLNLDEMAEIPGIDRDKVKSFGKKFLSMLKDYHGQYVELYRDRASAKSSQSKSRKVSGHSVVDLVSTDEEDNDDDDDEMEDAEDDGEDSHYFDKSASQLPPHVQRWNAEMDEMEKKSAAASSRSRSASSSRGGAGRFAKGGRKPYRRSFGSQKARPGAGVKKKTASKRTSTGSARSASSATGSTSRGGRVGARGGSRSGTQQTLYIEAMPH</sequence>
<feature type="compositionally biased region" description="Low complexity" evidence="12">
    <location>
        <begin position="703"/>
        <end position="714"/>
    </location>
</feature>
<feature type="compositionally biased region" description="Basic and acidic residues" evidence="12">
    <location>
        <begin position="411"/>
        <end position="424"/>
    </location>
</feature>
<evidence type="ECO:0000256" key="6">
    <source>
        <dbReference type="ARBA" id="ARBA00022840"/>
    </source>
</evidence>
<feature type="compositionally biased region" description="Basic and acidic residues" evidence="12">
    <location>
        <begin position="318"/>
        <end position="334"/>
    </location>
</feature>
<evidence type="ECO:0000256" key="9">
    <source>
        <dbReference type="ARBA" id="ARBA00023242"/>
    </source>
</evidence>
<dbReference type="GO" id="GO:0003677">
    <property type="term" value="F:DNA binding"/>
    <property type="evidence" value="ECO:0007669"/>
    <property type="project" value="UniProtKB-KW"/>
</dbReference>
<evidence type="ECO:0000256" key="2">
    <source>
        <dbReference type="ARBA" id="ARBA00005446"/>
    </source>
</evidence>
<dbReference type="SUPFAM" id="SSF52540">
    <property type="entry name" value="P-loop containing nucleoside triphosphate hydrolases"/>
    <property type="match status" value="1"/>
</dbReference>
<feature type="region of interest" description="Disordered" evidence="12">
    <location>
        <begin position="381"/>
        <end position="484"/>
    </location>
</feature>
<keyword evidence="6" id="KW-0067">ATP-binding</keyword>
<feature type="compositionally biased region" description="Acidic residues" evidence="12">
    <location>
        <begin position="1620"/>
        <end position="1641"/>
    </location>
</feature>
<organism evidence="15 16">
    <name type="scientific">Pestalotiopsis fici (strain W106-1 / CGMCC3.15140)</name>
    <dbReference type="NCBI Taxonomy" id="1229662"/>
    <lineage>
        <taxon>Eukaryota</taxon>
        <taxon>Fungi</taxon>
        <taxon>Dikarya</taxon>
        <taxon>Ascomycota</taxon>
        <taxon>Pezizomycotina</taxon>
        <taxon>Sordariomycetes</taxon>
        <taxon>Xylariomycetidae</taxon>
        <taxon>Amphisphaeriales</taxon>
        <taxon>Sporocadaceae</taxon>
        <taxon>Pestalotiopsis</taxon>
    </lineage>
</organism>
<dbReference type="Pfam" id="PF00270">
    <property type="entry name" value="DEAD"/>
    <property type="match status" value="1"/>
</dbReference>
<feature type="region of interest" description="Disordered" evidence="12">
    <location>
        <begin position="148"/>
        <end position="179"/>
    </location>
</feature>
<feature type="compositionally biased region" description="Polar residues" evidence="12">
    <location>
        <begin position="760"/>
        <end position="782"/>
    </location>
</feature>
<dbReference type="SMART" id="SM00487">
    <property type="entry name" value="DEXDc"/>
    <property type="match status" value="1"/>
</dbReference>
<dbReference type="FunFam" id="3.40.50.300:FF:000537">
    <property type="entry name" value="Bloom syndrome RecQ-like helicase"/>
    <property type="match status" value="1"/>
</dbReference>
<dbReference type="InterPro" id="IPR036388">
    <property type="entry name" value="WH-like_DNA-bd_sf"/>
</dbReference>
<dbReference type="InterPro" id="IPR044876">
    <property type="entry name" value="HRDC_dom_sf"/>
</dbReference>
<proteinExistence type="inferred from homology"/>
<evidence type="ECO:0000256" key="12">
    <source>
        <dbReference type="SAM" id="MobiDB-lite"/>
    </source>
</evidence>
<evidence type="ECO:0000259" key="14">
    <source>
        <dbReference type="PROSITE" id="PS51194"/>
    </source>
</evidence>
<dbReference type="Gene3D" id="3.40.50.300">
    <property type="entry name" value="P-loop containing nucleotide triphosphate hydrolases"/>
    <property type="match status" value="2"/>
</dbReference>
<dbReference type="GO" id="GO:0005524">
    <property type="term" value="F:ATP binding"/>
    <property type="evidence" value="ECO:0007669"/>
    <property type="project" value="UniProtKB-KW"/>
</dbReference>
<dbReference type="GO" id="GO:0006260">
    <property type="term" value="P:DNA replication"/>
    <property type="evidence" value="ECO:0007669"/>
    <property type="project" value="InterPro"/>
</dbReference>
<feature type="region of interest" description="Disordered" evidence="12">
    <location>
        <begin position="298"/>
        <end position="351"/>
    </location>
</feature>
<dbReference type="Pfam" id="PF00271">
    <property type="entry name" value="Helicase_C"/>
    <property type="match status" value="1"/>
</dbReference>
<dbReference type="PROSITE" id="PS51192">
    <property type="entry name" value="HELICASE_ATP_BIND_1"/>
    <property type="match status" value="1"/>
</dbReference>
<evidence type="ECO:0000256" key="3">
    <source>
        <dbReference type="ARBA" id="ARBA00022741"/>
    </source>
</evidence>
<dbReference type="InterPro" id="IPR036390">
    <property type="entry name" value="WH_DNA-bd_sf"/>
</dbReference>
<keyword evidence="5" id="KW-0347">Helicase</keyword>
<dbReference type="FunFam" id="3.40.50.300:FF:001975">
    <property type="entry name" value="ATP-dependent DNA helicase"/>
    <property type="match status" value="1"/>
</dbReference>
<keyword evidence="7" id="KW-0238">DNA-binding</keyword>
<dbReference type="GO" id="GO:0005694">
    <property type="term" value="C:chromosome"/>
    <property type="evidence" value="ECO:0007669"/>
    <property type="project" value="TreeGrafter"/>
</dbReference>